<comment type="function">
    <text evidence="3">Participates actively in the response to hyperosmotic and heat shock by preventing the aggregation of stress-denatured proteins, in association with DnaK and GrpE. It is the nucleotide exchange factor for DnaK and may function as a thermosensor. Unfolded proteins bind initially to DnaJ; upon interaction with the DnaJ-bound protein, DnaK hydrolyzes its bound ATP, resulting in the formation of a stable complex. GrpE releases ADP from DnaK; ATP binding to DnaK triggers the release of the substrate protein, thus completing the reaction cycle. Several rounds of ATP-dependent interactions between DnaJ, DnaK and GrpE are required for fully efficient folding.</text>
</comment>
<dbReference type="InterPro" id="IPR000740">
    <property type="entry name" value="GrpE"/>
</dbReference>
<organism evidence="6 7">
    <name type="scientific">Candidatus Portnoybacteria bacterium CG06_land_8_20_14_3_00_39_12</name>
    <dbReference type="NCBI Taxonomy" id="1974809"/>
    <lineage>
        <taxon>Bacteria</taxon>
        <taxon>Candidatus Portnoyibacteriota</taxon>
    </lineage>
</organism>
<evidence type="ECO:0000256" key="1">
    <source>
        <dbReference type="ARBA" id="ARBA00009054"/>
    </source>
</evidence>
<dbReference type="GO" id="GO:0000774">
    <property type="term" value="F:adenyl-nucleotide exchange factor activity"/>
    <property type="evidence" value="ECO:0007669"/>
    <property type="project" value="InterPro"/>
</dbReference>
<comment type="similarity">
    <text evidence="1 3 4">Belongs to the GrpE family.</text>
</comment>
<evidence type="ECO:0000256" key="4">
    <source>
        <dbReference type="RuleBase" id="RU004478"/>
    </source>
</evidence>
<keyword evidence="3" id="KW-0346">Stress response</keyword>
<comment type="subcellular location">
    <subcellularLocation>
        <location evidence="3">Cytoplasm</location>
    </subcellularLocation>
</comment>
<comment type="caution">
    <text evidence="6">The sequence shown here is derived from an EMBL/GenBank/DDBJ whole genome shotgun (WGS) entry which is preliminary data.</text>
</comment>
<gene>
    <name evidence="3 6" type="primary">grpE</name>
    <name evidence="6" type="ORF">COS76_01225</name>
</gene>
<dbReference type="PRINTS" id="PR00773">
    <property type="entry name" value="GRPEPROTEIN"/>
</dbReference>
<dbReference type="AlphaFoldDB" id="A0A2M7AXI8"/>
<evidence type="ECO:0000256" key="2">
    <source>
        <dbReference type="ARBA" id="ARBA00023186"/>
    </source>
</evidence>
<name>A0A2M7AXI8_9BACT</name>
<evidence type="ECO:0000256" key="3">
    <source>
        <dbReference type="HAMAP-Rule" id="MF_01151"/>
    </source>
</evidence>
<dbReference type="InterPro" id="IPR013805">
    <property type="entry name" value="GrpE_CC"/>
</dbReference>
<dbReference type="Gene3D" id="2.30.22.10">
    <property type="entry name" value="Head domain of nucleotide exchange factor GrpE"/>
    <property type="match status" value="1"/>
</dbReference>
<keyword evidence="3" id="KW-0963">Cytoplasm</keyword>
<evidence type="ECO:0000256" key="5">
    <source>
        <dbReference type="SAM" id="MobiDB-lite"/>
    </source>
</evidence>
<dbReference type="GO" id="GO:0042803">
    <property type="term" value="F:protein homodimerization activity"/>
    <property type="evidence" value="ECO:0007669"/>
    <property type="project" value="InterPro"/>
</dbReference>
<protein>
    <recommendedName>
        <fullName evidence="3">Protein GrpE</fullName>
    </recommendedName>
    <alternativeName>
        <fullName evidence="3">HSP-70 cofactor</fullName>
    </alternativeName>
</protein>
<reference evidence="7" key="1">
    <citation type="submission" date="2017-09" db="EMBL/GenBank/DDBJ databases">
        <title>Depth-based differentiation of microbial function through sediment-hosted aquifers and enrichment of novel symbionts in the deep terrestrial subsurface.</title>
        <authorList>
            <person name="Probst A.J."/>
            <person name="Ladd B."/>
            <person name="Jarett J.K."/>
            <person name="Geller-Mcgrath D.E."/>
            <person name="Sieber C.M.K."/>
            <person name="Emerson J.B."/>
            <person name="Anantharaman K."/>
            <person name="Thomas B.C."/>
            <person name="Malmstrom R."/>
            <person name="Stieglmeier M."/>
            <person name="Klingl A."/>
            <person name="Woyke T."/>
            <person name="Ryan C.M."/>
            <person name="Banfield J.F."/>
        </authorList>
    </citation>
    <scope>NUCLEOTIDE SEQUENCE [LARGE SCALE GENOMIC DNA]</scope>
</reference>
<dbReference type="GO" id="GO:0051087">
    <property type="term" value="F:protein-folding chaperone binding"/>
    <property type="evidence" value="ECO:0007669"/>
    <property type="project" value="InterPro"/>
</dbReference>
<dbReference type="SUPFAM" id="SSF51064">
    <property type="entry name" value="Head domain of nucleotide exchange factor GrpE"/>
    <property type="match status" value="1"/>
</dbReference>
<dbReference type="SUPFAM" id="SSF58014">
    <property type="entry name" value="Coiled-coil domain of nucleotide exchange factor GrpE"/>
    <property type="match status" value="1"/>
</dbReference>
<evidence type="ECO:0000313" key="7">
    <source>
        <dbReference type="Proteomes" id="UP000228775"/>
    </source>
</evidence>
<comment type="subunit">
    <text evidence="3">Homodimer.</text>
</comment>
<dbReference type="PANTHER" id="PTHR21237">
    <property type="entry name" value="GRPE PROTEIN"/>
    <property type="match status" value="1"/>
</dbReference>
<dbReference type="HAMAP" id="MF_01151">
    <property type="entry name" value="GrpE"/>
    <property type="match status" value="1"/>
</dbReference>
<dbReference type="GO" id="GO:0006457">
    <property type="term" value="P:protein folding"/>
    <property type="evidence" value="ECO:0007669"/>
    <property type="project" value="InterPro"/>
</dbReference>
<dbReference type="GO" id="GO:0005737">
    <property type="term" value="C:cytoplasm"/>
    <property type="evidence" value="ECO:0007669"/>
    <property type="project" value="UniProtKB-SubCell"/>
</dbReference>
<dbReference type="Pfam" id="PF01025">
    <property type="entry name" value="GrpE"/>
    <property type="match status" value="1"/>
</dbReference>
<dbReference type="InterPro" id="IPR009012">
    <property type="entry name" value="GrpE_head"/>
</dbReference>
<dbReference type="Gene3D" id="3.90.20.20">
    <property type="match status" value="1"/>
</dbReference>
<accession>A0A2M7AXI8</accession>
<dbReference type="Proteomes" id="UP000228775">
    <property type="component" value="Unassembled WGS sequence"/>
</dbReference>
<sequence>MLTKNKLKKFRIDPSGQVRNSDPEITFESEEDDGDCQRKLKELKLKLKKNLKERDDYLVGWQRAKADLINTQQRFEKHTQEICALANFDLVKNLLPILDSLDKIMEKDSHLKTLREQTISILRSIGLQEILVKLGDKFDHNYHEVVLSKGDGETITEIAQKGYVLNDKVVRPVKVIVE</sequence>
<dbReference type="EMBL" id="PEVY01000026">
    <property type="protein sequence ID" value="PIU75355.1"/>
    <property type="molecule type" value="Genomic_DNA"/>
</dbReference>
<proteinExistence type="inferred from homology"/>
<feature type="region of interest" description="Disordered" evidence="5">
    <location>
        <begin position="1"/>
        <end position="32"/>
    </location>
</feature>
<dbReference type="GO" id="GO:0051082">
    <property type="term" value="F:unfolded protein binding"/>
    <property type="evidence" value="ECO:0007669"/>
    <property type="project" value="TreeGrafter"/>
</dbReference>
<evidence type="ECO:0000313" key="6">
    <source>
        <dbReference type="EMBL" id="PIU75355.1"/>
    </source>
</evidence>
<keyword evidence="2 3" id="KW-0143">Chaperone</keyword>
<dbReference type="PANTHER" id="PTHR21237:SF23">
    <property type="entry name" value="GRPE PROTEIN HOMOLOG, MITOCHONDRIAL"/>
    <property type="match status" value="1"/>
</dbReference>